<dbReference type="Proteomes" id="UP000038622">
    <property type="component" value="Unassembled WGS sequence"/>
</dbReference>
<keyword evidence="3 6" id="KW-0238">DNA-binding</keyword>
<evidence type="ECO:0000313" key="12">
    <source>
        <dbReference type="Proteomes" id="UP000041394"/>
    </source>
</evidence>
<dbReference type="Proteomes" id="UP000041394">
    <property type="component" value="Unassembled WGS sequence"/>
</dbReference>
<dbReference type="SUPFAM" id="SSF50249">
    <property type="entry name" value="Nucleic acid-binding proteins"/>
    <property type="match status" value="1"/>
</dbReference>
<proteinExistence type="inferred from homology"/>
<dbReference type="CDD" id="cd14332">
    <property type="entry name" value="UBA_RuvA_C"/>
    <property type="match status" value="1"/>
</dbReference>
<dbReference type="Pfam" id="PF01330">
    <property type="entry name" value="RuvA_N"/>
    <property type="match status" value="1"/>
</dbReference>
<evidence type="ECO:0000313" key="10">
    <source>
        <dbReference type="EMBL" id="CRF44979.1"/>
    </source>
</evidence>
<comment type="similarity">
    <text evidence="6">Belongs to the RuvA family.</text>
</comment>
<evidence type="ECO:0000256" key="5">
    <source>
        <dbReference type="ARBA" id="ARBA00023204"/>
    </source>
</evidence>
<keyword evidence="4 6" id="KW-0233">DNA recombination</keyword>
<dbReference type="RefSeq" id="WP_053940656.1">
    <property type="nucleotide sequence ID" value="NZ_BSWO01000001.1"/>
</dbReference>
<protein>
    <recommendedName>
        <fullName evidence="6">Holliday junction branch migration complex subunit RuvA</fullName>
    </recommendedName>
</protein>
<dbReference type="AlphaFoldDB" id="A0A0K2X4U9"/>
<dbReference type="Gene3D" id="1.10.150.20">
    <property type="entry name" value="5' to 3' exonuclease, C-terminal subdomain"/>
    <property type="match status" value="1"/>
</dbReference>
<keyword evidence="1 6" id="KW-0963">Cytoplasm</keyword>
<comment type="caution">
    <text evidence="6">Lacks conserved residue(s) required for the propagation of feature annotation.</text>
</comment>
<evidence type="ECO:0000313" key="11">
    <source>
        <dbReference type="Proteomes" id="UP000038622"/>
    </source>
</evidence>
<reference evidence="12 13" key="3">
    <citation type="submission" date="2014-12" db="EMBL/GenBank/DDBJ databases">
        <authorList>
            <person name="Jaenicke S."/>
        </authorList>
    </citation>
    <scope>NUCLEOTIDE SEQUENCE [LARGE SCALE GENOMIC DNA]</scope>
</reference>
<keyword evidence="5 6" id="KW-0234">DNA repair</keyword>
<dbReference type="EMBL" id="CDMH01000006">
    <property type="protein sequence ID" value="CRF41966.1"/>
    <property type="molecule type" value="Genomic_DNA"/>
</dbReference>
<evidence type="ECO:0000313" key="13">
    <source>
        <dbReference type="Proteomes" id="UP000045175"/>
    </source>
</evidence>
<keyword evidence="11" id="KW-1185">Reference proteome</keyword>
<keyword evidence="8" id="KW-0378">Hydrolase</keyword>
<evidence type="ECO:0000256" key="1">
    <source>
        <dbReference type="ARBA" id="ARBA00022490"/>
    </source>
</evidence>
<comment type="function">
    <text evidence="6">The RuvA-RuvB-RuvC complex processes Holliday junction (HJ) DNA during genetic recombination and DNA repair, while the RuvA-RuvB complex plays an important role in the rescue of blocked DNA replication forks via replication fork reversal (RFR). RuvA specifically binds to HJ cruciform DNA, conferring on it an open structure. The RuvB hexamer acts as an ATP-dependent pump, pulling dsDNA into and through the RuvAB complex. HJ branch migration allows RuvC to scan DNA until it finds its consensus sequence, where it cleaves and resolves the cruciform DNA.</text>
</comment>
<dbReference type="STRING" id="1578720.HAL011_12110"/>
<dbReference type="SMART" id="SM00278">
    <property type="entry name" value="HhH1"/>
    <property type="match status" value="2"/>
</dbReference>
<dbReference type="GO" id="GO:0006310">
    <property type="term" value="P:DNA recombination"/>
    <property type="evidence" value="ECO:0007669"/>
    <property type="project" value="UniProtKB-UniRule"/>
</dbReference>
<dbReference type="SUPFAM" id="SSF46929">
    <property type="entry name" value="DNA helicase RuvA subunit, C-terminal domain"/>
    <property type="match status" value="1"/>
</dbReference>
<dbReference type="NCBIfam" id="TIGR00084">
    <property type="entry name" value="ruvA"/>
    <property type="match status" value="1"/>
</dbReference>
<dbReference type="OrthoDB" id="5293449at2"/>
<dbReference type="GO" id="GO:0000400">
    <property type="term" value="F:four-way junction DNA binding"/>
    <property type="evidence" value="ECO:0007669"/>
    <property type="project" value="UniProtKB-UniRule"/>
</dbReference>
<dbReference type="SUPFAM" id="SSF47781">
    <property type="entry name" value="RuvA domain 2-like"/>
    <property type="match status" value="1"/>
</dbReference>
<dbReference type="InterPro" id="IPR013849">
    <property type="entry name" value="DNA_helicase_Holl-junc_RuvA_I"/>
</dbReference>
<dbReference type="InterPro" id="IPR000085">
    <property type="entry name" value="RuvA"/>
</dbReference>
<keyword evidence="8" id="KW-0547">Nucleotide-binding</keyword>
<feature type="region of interest" description="Domain III" evidence="6">
    <location>
        <begin position="138"/>
        <end position="185"/>
    </location>
</feature>
<dbReference type="Gene3D" id="2.40.50.140">
    <property type="entry name" value="Nucleic acid-binding proteins"/>
    <property type="match status" value="1"/>
</dbReference>
<dbReference type="InterPro" id="IPR036267">
    <property type="entry name" value="RuvA_C_sf"/>
</dbReference>
<evidence type="ECO:0000256" key="3">
    <source>
        <dbReference type="ARBA" id="ARBA00023125"/>
    </source>
</evidence>
<keyword evidence="8" id="KW-0347">Helicase</keyword>
<dbReference type="GO" id="GO:0005737">
    <property type="term" value="C:cytoplasm"/>
    <property type="evidence" value="ECO:0007669"/>
    <property type="project" value="UniProtKB-SubCell"/>
</dbReference>
<evidence type="ECO:0000259" key="7">
    <source>
        <dbReference type="SMART" id="SM00278"/>
    </source>
</evidence>
<keyword evidence="8" id="KW-0067">ATP-binding</keyword>
<organism evidence="8 11">
    <name type="scientific">Helicobacter ailurogastricus</name>
    <dbReference type="NCBI Taxonomy" id="1578720"/>
    <lineage>
        <taxon>Bacteria</taxon>
        <taxon>Pseudomonadati</taxon>
        <taxon>Campylobacterota</taxon>
        <taxon>Epsilonproteobacteria</taxon>
        <taxon>Campylobacterales</taxon>
        <taxon>Helicobacteraceae</taxon>
        <taxon>Helicobacter</taxon>
    </lineage>
</organism>
<sequence length="185" mass="19595">MLVGLKGVVAHMSPTFIEVEVQGVVYGAHVGVQTSQNLQVGAQVHLHTSLIVKEDSHTLFGFLKRSEKELFERLLKVNGVGPKAALAILSVYDAPAFSACIQNKDLKALQKVPGVGAKMAGKIMLDLAGFVVSEAETSKSSEMQQAILGLQSLGFKSAEAAKICNSLPKGLDAASLIKLALQKLK</sequence>
<dbReference type="InterPro" id="IPR012340">
    <property type="entry name" value="NA-bd_OB-fold"/>
</dbReference>
<reference evidence="8" key="1">
    <citation type="submission" date="2014-12" db="EMBL/GenBank/DDBJ databases">
        <title>Whole genome sequences of four Staphylococcus schleiferi canine isolates.</title>
        <authorList>
            <person name="Misic A.M."/>
            <person name="Cain C."/>
            <person name="Morris D.O."/>
            <person name="Rankin S."/>
            <person name="Beiting D."/>
        </authorList>
    </citation>
    <scope>NUCLEOTIDE SEQUENCE</scope>
    <source>
        <strain evidence="8">ASB11</strain>
        <strain evidence="9">ASB13</strain>
        <strain evidence="10">ASB9</strain>
    </source>
</reference>
<dbReference type="Gene3D" id="1.10.8.10">
    <property type="entry name" value="DNA helicase RuvA subunit, C-terminal domain"/>
    <property type="match status" value="1"/>
</dbReference>
<dbReference type="Proteomes" id="UP000045175">
    <property type="component" value="Unassembled WGS sequence"/>
</dbReference>
<name>A0A0K2X4U9_9HELI</name>
<dbReference type="EMBL" id="CDMN01000070">
    <property type="protein sequence ID" value="CRF44979.1"/>
    <property type="molecule type" value="Genomic_DNA"/>
</dbReference>
<comment type="subunit">
    <text evidence="6">Homotetramer. Forms an RuvA(8)-RuvB(12)-Holliday junction (HJ) complex. HJ DNA is sandwiched between 2 RuvA tetramers; dsDNA enters through RuvA and exits via RuvB. An RuvB hexamer assembles on each DNA strand where it exits the tetramer. Each RuvB hexamer is contacted by two RuvA subunits (via domain III) on 2 adjacent RuvB subunits; this complex drives branch migration. In the full resolvosome a probable DNA-RuvA(4)-RuvB(12)-RuvC(2) complex forms which resolves the HJ.</text>
</comment>
<evidence type="ECO:0000256" key="2">
    <source>
        <dbReference type="ARBA" id="ARBA00022763"/>
    </source>
</evidence>
<dbReference type="InterPro" id="IPR011114">
    <property type="entry name" value="RuvA_C"/>
</dbReference>
<dbReference type="HAMAP" id="MF_00031">
    <property type="entry name" value="DNA_HJ_migration_RuvA"/>
    <property type="match status" value="1"/>
</dbReference>
<feature type="domain" description="Helix-hairpin-helix DNA-binding motif class 1" evidence="7">
    <location>
        <begin position="107"/>
        <end position="126"/>
    </location>
</feature>
<reference evidence="11" key="2">
    <citation type="submission" date="2014-12" db="EMBL/GenBank/DDBJ databases">
        <authorList>
            <person name="Smet A."/>
        </authorList>
    </citation>
    <scope>NUCLEOTIDE SEQUENCE [LARGE SCALE GENOMIC DNA]</scope>
</reference>
<comment type="subcellular location">
    <subcellularLocation>
        <location evidence="6">Cytoplasm</location>
    </subcellularLocation>
</comment>
<comment type="domain">
    <text evidence="6">Has three domains with a flexible linker between the domains II and III and assumes an 'L' shape. Domain III is highly mobile and contacts RuvB.</text>
</comment>
<dbReference type="EMBL" id="CDML01000038">
    <property type="protein sequence ID" value="CRF41417.1"/>
    <property type="molecule type" value="Genomic_DNA"/>
</dbReference>
<dbReference type="Pfam" id="PF07499">
    <property type="entry name" value="RuvA_C"/>
    <property type="match status" value="1"/>
</dbReference>
<dbReference type="GO" id="GO:0006281">
    <property type="term" value="P:DNA repair"/>
    <property type="evidence" value="ECO:0007669"/>
    <property type="project" value="UniProtKB-UniRule"/>
</dbReference>
<accession>A0A0K2X4U9</accession>
<evidence type="ECO:0000256" key="4">
    <source>
        <dbReference type="ARBA" id="ARBA00023172"/>
    </source>
</evidence>
<dbReference type="GO" id="GO:0009378">
    <property type="term" value="F:four-way junction helicase activity"/>
    <property type="evidence" value="ECO:0007669"/>
    <property type="project" value="InterPro"/>
</dbReference>
<dbReference type="InterPro" id="IPR003583">
    <property type="entry name" value="Hlx-hairpin-Hlx_DNA-bd_motif"/>
</dbReference>
<dbReference type="GO" id="GO:0048476">
    <property type="term" value="C:Holliday junction resolvase complex"/>
    <property type="evidence" value="ECO:0007669"/>
    <property type="project" value="UniProtKB-UniRule"/>
</dbReference>
<dbReference type="InterPro" id="IPR010994">
    <property type="entry name" value="RuvA_2-like"/>
</dbReference>
<keyword evidence="2 6" id="KW-0227">DNA damage</keyword>
<dbReference type="GO" id="GO:0005524">
    <property type="term" value="F:ATP binding"/>
    <property type="evidence" value="ECO:0007669"/>
    <property type="project" value="InterPro"/>
</dbReference>
<gene>
    <name evidence="6" type="primary">ruvA</name>
    <name evidence="8" type="ORF">HAL011_12110</name>
    <name evidence="9" type="ORF">HAL013_01150</name>
    <name evidence="10" type="ORF">HAL09_16100</name>
</gene>
<dbReference type="Pfam" id="PF14520">
    <property type="entry name" value="HHH_5"/>
    <property type="match status" value="1"/>
</dbReference>
<evidence type="ECO:0000313" key="8">
    <source>
        <dbReference type="EMBL" id="CRF41417.1"/>
    </source>
</evidence>
<evidence type="ECO:0000256" key="6">
    <source>
        <dbReference type="HAMAP-Rule" id="MF_00031"/>
    </source>
</evidence>
<evidence type="ECO:0000313" key="9">
    <source>
        <dbReference type="EMBL" id="CRF41966.1"/>
    </source>
</evidence>
<feature type="domain" description="Helix-hairpin-helix DNA-binding motif class 1" evidence="7">
    <location>
        <begin position="72"/>
        <end position="91"/>
    </location>
</feature>
<dbReference type="GO" id="GO:0009379">
    <property type="term" value="C:Holliday junction helicase complex"/>
    <property type="evidence" value="ECO:0007669"/>
    <property type="project" value="InterPro"/>
</dbReference>